<feature type="domain" description="HTH tetR-type" evidence="5">
    <location>
        <begin position="13"/>
        <end position="73"/>
    </location>
</feature>
<evidence type="ECO:0000259" key="5">
    <source>
        <dbReference type="PROSITE" id="PS50977"/>
    </source>
</evidence>
<dbReference type="PRINTS" id="PR00455">
    <property type="entry name" value="HTHTETR"/>
</dbReference>
<proteinExistence type="predicted"/>
<accession>A0A2S1LRB1</accession>
<evidence type="ECO:0000313" key="6">
    <source>
        <dbReference type="EMBL" id="AWG26202.1"/>
    </source>
</evidence>
<evidence type="ECO:0000256" key="3">
    <source>
        <dbReference type="ARBA" id="ARBA00023163"/>
    </source>
</evidence>
<dbReference type="SUPFAM" id="SSF48498">
    <property type="entry name" value="Tetracyclin repressor-like, C-terminal domain"/>
    <property type="match status" value="1"/>
</dbReference>
<feature type="DNA-binding region" description="H-T-H motif" evidence="4">
    <location>
        <begin position="36"/>
        <end position="55"/>
    </location>
</feature>
<dbReference type="Gene3D" id="1.10.357.10">
    <property type="entry name" value="Tetracycline Repressor, domain 2"/>
    <property type="match status" value="1"/>
</dbReference>
<dbReference type="InterPro" id="IPR001647">
    <property type="entry name" value="HTH_TetR"/>
</dbReference>
<dbReference type="Pfam" id="PF00440">
    <property type="entry name" value="TetR_N"/>
    <property type="match status" value="1"/>
</dbReference>
<gene>
    <name evidence="6" type="ORF">FK004_13675</name>
</gene>
<dbReference type="PANTHER" id="PTHR47506:SF1">
    <property type="entry name" value="HTH-TYPE TRANSCRIPTIONAL REGULATOR YJDC"/>
    <property type="match status" value="1"/>
</dbReference>
<dbReference type="KEGG" id="fki:FK004_13675"/>
<dbReference type="InterPro" id="IPR036271">
    <property type="entry name" value="Tet_transcr_reg_TetR-rel_C_sf"/>
</dbReference>
<keyword evidence="2 4" id="KW-0238">DNA-binding</keyword>
<evidence type="ECO:0000256" key="4">
    <source>
        <dbReference type="PROSITE-ProRule" id="PRU00335"/>
    </source>
</evidence>
<dbReference type="GO" id="GO:0003677">
    <property type="term" value="F:DNA binding"/>
    <property type="evidence" value="ECO:0007669"/>
    <property type="project" value="UniProtKB-UniRule"/>
</dbReference>
<evidence type="ECO:0000256" key="2">
    <source>
        <dbReference type="ARBA" id="ARBA00023125"/>
    </source>
</evidence>
<keyword evidence="1" id="KW-0805">Transcription regulation</keyword>
<dbReference type="InterPro" id="IPR009057">
    <property type="entry name" value="Homeodomain-like_sf"/>
</dbReference>
<reference evidence="6 7" key="1">
    <citation type="submission" date="2017-04" db="EMBL/GenBank/DDBJ databases">
        <title>Complete genome sequence of Flavobacterium kingsejong AJ004.</title>
        <authorList>
            <person name="Lee P.C."/>
        </authorList>
    </citation>
    <scope>NUCLEOTIDE SEQUENCE [LARGE SCALE GENOMIC DNA]</scope>
    <source>
        <strain evidence="6 7">AJ004</strain>
    </source>
</reference>
<dbReference type="PROSITE" id="PS50977">
    <property type="entry name" value="HTH_TETR_2"/>
    <property type="match status" value="1"/>
</dbReference>
<evidence type="ECO:0000313" key="7">
    <source>
        <dbReference type="Proteomes" id="UP000244677"/>
    </source>
</evidence>
<organism evidence="6 7">
    <name type="scientific">Flavobacterium kingsejongi</name>
    <dbReference type="NCBI Taxonomy" id="1678728"/>
    <lineage>
        <taxon>Bacteria</taxon>
        <taxon>Pseudomonadati</taxon>
        <taxon>Bacteroidota</taxon>
        <taxon>Flavobacteriia</taxon>
        <taxon>Flavobacteriales</taxon>
        <taxon>Flavobacteriaceae</taxon>
        <taxon>Flavobacterium</taxon>
    </lineage>
</organism>
<evidence type="ECO:0000256" key="1">
    <source>
        <dbReference type="ARBA" id="ARBA00023015"/>
    </source>
</evidence>
<keyword evidence="3" id="KW-0804">Transcription</keyword>
<dbReference type="SUPFAM" id="SSF46689">
    <property type="entry name" value="Homeodomain-like"/>
    <property type="match status" value="1"/>
</dbReference>
<dbReference type="Proteomes" id="UP000244677">
    <property type="component" value="Chromosome"/>
</dbReference>
<dbReference type="EMBL" id="CP020919">
    <property type="protein sequence ID" value="AWG26202.1"/>
    <property type="molecule type" value="Genomic_DNA"/>
</dbReference>
<dbReference type="AlphaFoldDB" id="A0A2S1LRB1"/>
<dbReference type="PANTHER" id="PTHR47506">
    <property type="entry name" value="TRANSCRIPTIONAL REGULATORY PROTEIN"/>
    <property type="match status" value="1"/>
</dbReference>
<name>A0A2S1LRB1_9FLAO</name>
<keyword evidence="7" id="KW-1185">Reference proteome</keyword>
<sequence>MIYFVKKMMPEKIPVRDRIINTASHLFYTQGYTATGINQIVKEAAIAIGSLYNHFESKTALLLAYLEYENKIWLEKLAGYPINGKDPKKKILQLVDFRMELQESSEFGGCHFNKINAEINSGETEILNVIRLHKDLQRNYIMEIIAGIPDKSQTEKIALADMLFLLIEGAVTAASIYKSTWPFVQVKKTIQSLL</sequence>
<protein>
    <recommendedName>
        <fullName evidence="5">HTH tetR-type domain-containing protein</fullName>
    </recommendedName>
</protein>